<reference evidence="9 10" key="1">
    <citation type="submission" date="2019-02" db="EMBL/GenBank/DDBJ databases">
        <title>Prokaryotic population dynamics and viral predation in marine succession experiment using metagenomics: the confinement effect.</title>
        <authorList>
            <person name="Haro-Moreno J.M."/>
            <person name="Rodriguez-Valera F."/>
            <person name="Lopez-Perez M."/>
        </authorList>
    </citation>
    <scope>NUCLEOTIDE SEQUENCE [LARGE SCALE GENOMIC DNA]</scope>
    <source>
        <strain evidence="9">MED-G166</strain>
    </source>
</reference>
<dbReference type="GO" id="GO:0006412">
    <property type="term" value="P:translation"/>
    <property type="evidence" value="ECO:0007669"/>
    <property type="project" value="UniProtKB-UniRule"/>
</dbReference>
<evidence type="ECO:0000256" key="2">
    <source>
        <dbReference type="ARBA" id="ARBA00007634"/>
    </source>
</evidence>
<proteinExistence type="inferred from homology"/>
<dbReference type="GO" id="GO:0005829">
    <property type="term" value="C:cytosol"/>
    <property type="evidence" value="ECO:0007669"/>
    <property type="project" value="TreeGrafter"/>
</dbReference>
<comment type="function">
    <text evidence="1 8">Binds directly to 16S ribosomal RNA.</text>
</comment>
<comment type="caution">
    <text evidence="9">The sequence shown here is derived from an EMBL/GenBank/DDBJ whole genome shotgun (WGS) entry which is preliminary data.</text>
</comment>
<dbReference type="AlphaFoldDB" id="A0A520MU37"/>
<evidence type="ECO:0000313" key="10">
    <source>
        <dbReference type="Proteomes" id="UP000320146"/>
    </source>
</evidence>
<dbReference type="PANTHER" id="PTHR33398">
    <property type="entry name" value="30S RIBOSOMAL PROTEIN S20"/>
    <property type="match status" value="1"/>
</dbReference>
<evidence type="ECO:0000256" key="1">
    <source>
        <dbReference type="ARBA" id="ARBA00003134"/>
    </source>
</evidence>
<keyword evidence="5 8" id="KW-0689">Ribosomal protein</keyword>
<dbReference type="GO" id="GO:0003735">
    <property type="term" value="F:structural constituent of ribosome"/>
    <property type="evidence" value="ECO:0007669"/>
    <property type="project" value="InterPro"/>
</dbReference>
<dbReference type="InterPro" id="IPR002583">
    <property type="entry name" value="Ribosomal_bS20"/>
</dbReference>
<evidence type="ECO:0000256" key="8">
    <source>
        <dbReference type="HAMAP-Rule" id="MF_00500"/>
    </source>
</evidence>
<dbReference type="HAMAP" id="MF_00500">
    <property type="entry name" value="Ribosomal_bS20"/>
    <property type="match status" value="1"/>
</dbReference>
<gene>
    <name evidence="8 9" type="primary">rpsT</name>
    <name evidence="9" type="ORF">EVA99_00995</name>
</gene>
<accession>A0A520MU37</accession>
<dbReference type="NCBIfam" id="TIGR00029">
    <property type="entry name" value="S20"/>
    <property type="match status" value="1"/>
</dbReference>
<evidence type="ECO:0000256" key="7">
    <source>
        <dbReference type="ARBA" id="ARBA00035136"/>
    </source>
</evidence>
<protein>
    <recommendedName>
        <fullName evidence="7 8">Small ribosomal subunit protein bS20</fullName>
    </recommendedName>
</protein>
<evidence type="ECO:0000256" key="4">
    <source>
        <dbReference type="ARBA" id="ARBA00022884"/>
    </source>
</evidence>
<sequence>MANSKSADKRARQNKKRYELKHAQRSMVRTAVKATIKAVEEKDKKASEVLKTAQSTVDKLASKGVIHKNKAARIKSRMNKQVKSA</sequence>
<dbReference type="GO" id="GO:0070181">
    <property type="term" value="F:small ribosomal subunit rRNA binding"/>
    <property type="evidence" value="ECO:0007669"/>
    <property type="project" value="TreeGrafter"/>
</dbReference>
<organism evidence="9 10">
    <name type="scientific">SAR86 cluster bacterium</name>
    <dbReference type="NCBI Taxonomy" id="2030880"/>
    <lineage>
        <taxon>Bacteria</taxon>
        <taxon>Pseudomonadati</taxon>
        <taxon>Pseudomonadota</taxon>
        <taxon>Gammaproteobacteria</taxon>
        <taxon>SAR86 cluster</taxon>
    </lineage>
</organism>
<dbReference type="GO" id="GO:0015935">
    <property type="term" value="C:small ribosomal subunit"/>
    <property type="evidence" value="ECO:0007669"/>
    <property type="project" value="TreeGrafter"/>
</dbReference>
<dbReference type="EMBL" id="SHBL01000004">
    <property type="protein sequence ID" value="RZO24696.1"/>
    <property type="molecule type" value="Genomic_DNA"/>
</dbReference>
<evidence type="ECO:0000256" key="6">
    <source>
        <dbReference type="ARBA" id="ARBA00023274"/>
    </source>
</evidence>
<dbReference type="SUPFAM" id="SSF46992">
    <property type="entry name" value="Ribosomal protein S20"/>
    <property type="match status" value="1"/>
</dbReference>
<name>A0A520MU37_9GAMM</name>
<evidence type="ECO:0000313" key="9">
    <source>
        <dbReference type="EMBL" id="RZO24696.1"/>
    </source>
</evidence>
<dbReference type="PANTHER" id="PTHR33398:SF1">
    <property type="entry name" value="SMALL RIBOSOMAL SUBUNIT PROTEIN BS20C"/>
    <property type="match status" value="1"/>
</dbReference>
<dbReference type="Proteomes" id="UP000320146">
    <property type="component" value="Unassembled WGS sequence"/>
</dbReference>
<comment type="similarity">
    <text evidence="2 8">Belongs to the bacterial ribosomal protein bS20 family.</text>
</comment>
<dbReference type="FunFam" id="1.20.58.110:FF:000001">
    <property type="entry name" value="30S ribosomal protein S20"/>
    <property type="match status" value="1"/>
</dbReference>
<dbReference type="Gene3D" id="1.20.58.110">
    <property type="entry name" value="Ribosomal protein S20"/>
    <property type="match status" value="1"/>
</dbReference>
<evidence type="ECO:0000256" key="5">
    <source>
        <dbReference type="ARBA" id="ARBA00022980"/>
    </source>
</evidence>
<keyword evidence="4 8" id="KW-0694">RNA-binding</keyword>
<keyword evidence="6 8" id="KW-0687">Ribonucleoprotein</keyword>
<keyword evidence="3 8" id="KW-0699">rRNA-binding</keyword>
<dbReference type="Pfam" id="PF01649">
    <property type="entry name" value="Ribosomal_S20p"/>
    <property type="match status" value="1"/>
</dbReference>
<evidence type="ECO:0000256" key="3">
    <source>
        <dbReference type="ARBA" id="ARBA00022730"/>
    </source>
</evidence>
<dbReference type="InterPro" id="IPR036510">
    <property type="entry name" value="Ribosomal_bS20_sf"/>
</dbReference>